<dbReference type="Gene3D" id="3.40.50.720">
    <property type="entry name" value="NAD(P)-binding Rossmann-like Domain"/>
    <property type="match status" value="1"/>
</dbReference>
<dbReference type="OrthoDB" id="9806974at2"/>
<dbReference type="InterPro" id="IPR020904">
    <property type="entry name" value="Sc_DH/Rdtase_CS"/>
</dbReference>
<organism evidence="4 5">
    <name type="scientific">Acinetobacter rongchengensis</name>
    <dbReference type="NCBI Taxonomy" id="2419601"/>
    <lineage>
        <taxon>Bacteria</taxon>
        <taxon>Pseudomonadati</taxon>
        <taxon>Pseudomonadota</taxon>
        <taxon>Gammaproteobacteria</taxon>
        <taxon>Moraxellales</taxon>
        <taxon>Moraxellaceae</taxon>
        <taxon>Acinetobacter</taxon>
    </lineage>
</organism>
<dbReference type="PRINTS" id="PR00080">
    <property type="entry name" value="SDRFAMILY"/>
</dbReference>
<dbReference type="SUPFAM" id="SSF51735">
    <property type="entry name" value="NAD(P)-binding Rossmann-fold domains"/>
    <property type="match status" value="1"/>
</dbReference>
<dbReference type="GO" id="GO:0016020">
    <property type="term" value="C:membrane"/>
    <property type="evidence" value="ECO:0007669"/>
    <property type="project" value="TreeGrafter"/>
</dbReference>
<reference evidence="4 5" key="1">
    <citation type="submission" date="2018-09" db="EMBL/GenBank/DDBJ databases">
        <title>The draft genome of Acinetobacter spp. strains.</title>
        <authorList>
            <person name="Qin J."/>
            <person name="Feng Y."/>
            <person name="Zong Z."/>
        </authorList>
    </citation>
    <scope>NUCLEOTIDE SEQUENCE [LARGE SCALE GENOMIC DNA]</scope>
    <source>
        <strain evidence="4 5">WCHAc060115</strain>
    </source>
</reference>
<dbReference type="InterPro" id="IPR036291">
    <property type="entry name" value="NAD(P)-bd_dom_sf"/>
</dbReference>
<dbReference type="RefSeq" id="WP_120384440.1">
    <property type="nucleotide sequence ID" value="NZ_RAXT01000024.1"/>
</dbReference>
<sequence>MTQYFSNKVIIITGAGSGMGRAYALAFAKLGTKLGLNDFNLAGLDETIQLIKDQTPSCHMVSQAFDVSDQNKMQTFANLCQQKLGNAFVVINNAGVEGAHMPAWQMDLSNYEHVMKINFFGVVSGTRAFLPQLLSEHTGHIVNVSSIFGLAGTPNHSDYCASKFAVRGYSEALMCELQNSGVQVHLLHPGGIDTNIAKSTGGQAFSKHYLKTSPEEITEYLIKHIEKGSTRIVYGNDSMKIWLGSKFVPLKILNKLIWSDMKKVIDQKPYNLIKLKKGMFK</sequence>
<proteinExistence type="inferred from homology"/>
<evidence type="ECO:0000313" key="5">
    <source>
        <dbReference type="Proteomes" id="UP000280405"/>
    </source>
</evidence>
<evidence type="ECO:0000256" key="1">
    <source>
        <dbReference type="ARBA" id="ARBA00006484"/>
    </source>
</evidence>
<dbReference type="EMBL" id="RAXT01000024">
    <property type="protein sequence ID" value="RKG37255.1"/>
    <property type="molecule type" value="Genomic_DNA"/>
</dbReference>
<dbReference type="Proteomes" id="UP000280405">
    <property type="component" value="Unassembled WGS sequence"/>
</dbReference>
<evidence type="ECO:0000256" key="2">
    <source>
        <dbReference type="ARBA" id="ARBA00023002"/>
    </source>
</evidence>
<keyword evidence="2" id="KW-0560">Oxidoreductase</keyword>
<dbReference type="PRINTS" id="PR00081">
    <property type="entry name" value="GDHRDH"/>
</dbReference>
<evidence type="ECO:0000256" key="3">
    <source>
        <dbReference type="RuleBase" id="RU000363"/>
    </source>
</evidence>
<dbReference type="AlphaFoldDB" id="A0A3A8ERR0"/>
<dbReference type="GO" id="GO:0016491">
    <property type="term" value="F:oxidoreductase activity"/>
    <property type="evidence" value="ECO:0007669"/>
    <property type="project" value="UniProtKB-KW"/>
</dbReference>
<evidence type="ECO:0000313" key="4">
    <source>
        <dbReference type="EMBL" id="RKG37255.1"/>
    </source>
</evidence>
<accession>A0A3A8ERR0</accession>
<dbReference type="InterPro" id="IPR002347">
    <property type="entry name" value="SDR_fam"/>
</dbReference>
<dbReference type="PANTHER" id="PTHR44196">
    <property type="entry name" value="DEHYDROGENASE/REDUCTASE SDR FAMILY MEMBER 7B"/>
    <property type="match status" value="1"/>
</dbReference>
<gene>
    <name evidence="4" type="ORF">D7V20_11575</name>
</gene>
<dbReference type="PROSITE" id="PS00061">
    <property type="entry name" value="ADH_SHORT"/>
    <property type="match status" value="1"/>
</dbReference>
<comment type="caution">
    <text evidence="4">The sequence shown here is derived from an EMBL/GenBank/DDBJ whole genome shotgun (WGS) entry which is preliminary data.</text>
</comment>
<protein>
    <submittedName>
        <fullName evidence="4">SDR family oxidoreductase</fullName>
    </submittedName>
</protein>
<dbReference type="Pfam" id="PF00106">
    <property type="entry name" value="adh_short"/>
    <property type="match status" value="1"/>
</dbReference>
<keyword evidence="5" id="KW-1185">Reference proteome</keyword>
<comment type="similarity">
    <text evidence="1 3">Belongs to the short-chain dehydrogenases/reductases (SDR) family.</text>
</comment>
<name>A0A3A8ERR0_9GAMM</name>
<dbReference type="PANTHER" id="PTHR44196:SF1">
    <property type="entry name" value="DEHYDROGENASE_REDUCTASE SDR FAMILY MEMBER 7B"/>
    <property type="match status" value="1"/>
</dbReference>